<protein>
    <submittedName>
        <fullName evidence="1">Uncharacterized protein</fullName>
    </submittedName>
</protein>
<name>A0A2P2PKK2_RHIMU</name>
<organism evidence="1">
    <name type="scientific">Rhizophora mucronata</name>
    <name type="common">Asiatic mangrove</name>
    <dbReference type="NCBI Taxonomy" id="61149"/>
    <lineage>
        <taxon>Eukaryota</taxon>
        <taxon>Viridiplantae</taxon>
        <taxon>Streptophyta</taxon>
        <taxon>Embryophyta</taxon>
        <taxon>Tracheophyta</taxon>
        <taxon>Spermatophyta</taxon>
        <taxon>Magnoliopsida</taxon>
        <taxon>eudicotyledons</taxon>
        <taxon>Gunneridae</taxon>
        <taxon>Pentapetalae</taxon>
        <taxon>rosids</taxon>
        <taxon>fabids</taxon>
        <taxon>Malpighiales</taxon>
        <taxon>Rhizophoraceae</taxon>
        <taxon>Rhizophora</taxon>
    </lineage>
</organism>
<reference evidence="1" key="1">
    <citation type="submission" date="2018-02" db="EMBL/GenBank/DDBJ databases">
        <title>Rhizophora mucronata_Transcriptome.</title>
        <authorList>
            <person name="Meera S.P."/>
            <person name="Sreeshan A."/>
            <person name="Augustine A."/>
        </authorList>
    </citation>
    <scope>NUCLEOTIDE SEQUENCE</scope>
    <source>
        <tissue evidence="1">Leaf</tissue>
    </source>
</reference>
<dbReference type="AlphaFoldDB" id="A0A2P2PKK2"/>
<evidence type="ECO:0000313" key="1">
    <source>
        <dbReference type="EMBL" id="MBX55273.1"/>
    </source>
</evidence>
<dbReference type="EMBL" id="GGEC01074789">
    <property type="protein sequence ID" value="MBX55273.1"/>
    <property type="molecule type" value="Transcribed_RNA"/>
</dbReference>
<proteinExistence type="predicted"/>
<accession>A0A2P2PKK2</accession>
<sequence length="77" mass="8836">MFICFFIRSSFALHSDRAEESFSFRFFRSFSNSALSFKRICISSSFPFEEGSNFSVAIAVFSEDFFLQSHVLCSITS</sequence>